<evidence type="ECO:0000313" key="2">
    <source>
        <dbReference type="EMBL" id="QSS59801.1"/>
    </source>
</evidence>
<dbReference type="AlphaFoldDB" id="A0A8A1M1E7"/>
<feature type="compositionally biased region" description="Polar residues" evidence="1">
    <location>
        <begin position="45"/>
        <end position="66"/>
    </location>
</feature>
<dbReference type="OrthoDB" id="4220319at2759"/>
<dbReference type="Proteomes" id="UP000663671">
    <property type="component" value="Chromosome 4"/>
</dbReference>
<name>A0A8A1M1E7_AJECA</name>
<gene>
    <name evidence="2" type="ORF">I7I51_04597</name>
</gene>
<protein>
    <submittedName>
        <fullName evidence="2">Uncharacterized protein</fullName>
    </submittedName>
</protein>
<accession>A0A8A1M1E7</accession>
<feature type="region of interest" description="Disordered" evidence="1">
    <location>
        <begin position="44"/>
        <end position="136"/>
    </location>
</feature>
<dbReference type="VEuPathDB" id="FungiDB:I7I51_04597"/>
<feature type="compositionally biased region" description="Polar residues" evidence="1">
    <location>
        <begin position="75"/>
        <end position="85"/>
    </location>
</feature>
<feature type="compositionally biased region" description="Polar residues" evidence="1">
    <location>
        <begin position="94"/>
        <end position="106"/>
    </location>
</feature>
<organism evidence="2 3">
    <name type="scientific">Ajellomyces capsulatus</name>
    <name type="common">Darling's disease fungus</name>
    <name type="synonym">Histoplasma capsulatum</name>
    <dbReference type="NCBI Taxonomy" id="5037"/>
    <lineage>
        <taxon>Eukaryota</taxon>
        <taxon>Fungi</taxon>
        <taxon>Dikarya</taxon>
        <taxon>Ascomycota</taxon>
        <taxon>Pezizomycotina</taxon>
        <taxon>Eurotiomycetes</taxon>
        <taxon>Eurotiomycetidae</taxon>
        <taxon>Onygenales</taxon>
        <taxon>Ajellomycetaceae</taxon>
        <taxon>Histoplasma</taxon>
    </lineage>
</organism>
<dbReference type="EMBL" id="CP069110">
    <property type="protein sequence ID" value="QSS59801.1"/>
    <property type="molecule type" value="Genomic_DNA"/>
</dbReference>
<reference evidence="2" key="1">
    <citation type="submission" date="2021-01" db="EMBL/GenBank/DDBJ databases">
        <title>Chromosome-level genome assembly of a human fungal pathogen reveals clustering of transcriptionally co-regulated genes.</title>
        <authorList>
            <person name="Voorhies M."/>
            <person name="Cohen S."/>
            <person name="Shea T.P."/>
            <person name="Petrus S."/>
            <person name="Munoz J.F."/>
            <person name="Poplawski S."/>
            <person name="Goldman W.E."/>
            <person name="Michael T."/>
            <person name="Cuomo C.A."/>
            <person name="Sil A."/>
            <person name="Beyhan S."/>
        </authorList>
    </citation>
    <scope>NUCLEOTIDE SEQUENCE</scope>
    <source>
        <strain evidence="2">WU24</strain>
    </source>
</reference>
<evidence type="ECO:0000256" key="1">
    <source>
        <dbReference type="SAM" id="MobiDB-lite"/>
    </source>
</evidence>
<sequence>MGMLQAPIQRSSFPLTPSYKPSLVTIIQPSRQIQRRFQNRLGVSAFTTFSPAQTQTESGSESPQKPSNRDPSDLDPNSTESTSSGAHGIHAEVASQQTAFNPSNTVPEFELEAARQEPAGGNNSGGSGDADAGVDG</sequence>
<evidence type="ECO:0000313" key="3">
    <source>
        <dbReference type="Proteomes" id="UP000663671"/>
    </source>
</evidence>
<proteinExistence type="predicted"/>